<keyword evidence="2" id="KW-1185">Reference proteome</keyword>
<dbReference type="AlphaFoldDB" id="A0A7W8NFM6"/>
<comment type="caution">
    <text evidence="1">The sequence shown here is derived from an EMBL/GenBank/DDBJ whole genome shotgun (WGS) entry which is preliminary data.</text>
</comment>
<dbReference type="InterPro" id="IPR023195">
    <property type="entry name" value="Nict_dMeBzImd_PRibTrfase_N"/>
</dbReference>
<keyword evidence="1" id="KW-0808">Transferase</keyword>
<evidence type="ECO:0000313" key="2">
    <source>
        <dbReference type="Proteomes" id="UP000552709"/>
    </source>
</evidence>
<accession>A0A7W8NFM6</accession>
<organism evidence="1 2">
    <name type="scientific">Deinococcus humi</name>
    <dbReference type="NCBI Taxonomy" id="662880"/>
    <lineage>
        <taxon>Bacteria</taxon>
        <taxon>Thermotogati</taxon>
        <taxon>Deinococcota</taxon>
        <taxon>Deinococci</taxon>
        <taxon>Deinococcales</taxon>
        <taxon>Deinococcaceae</taxon>
        <taxon>Deinococcus</taxon>
    </lineage>
</organism>
<reference evidence="1 2" key="1">
    <citation type="submission" date="2020-08" db="EMBL/GenBank/DDBJ databases">
        <title>Genomic Encyclopedia of Type Strains, Phase IV (KMG-IV): sequencing the most valuable type-strain genomes for metagenomic binning, comparative biology and taxonomic classification.</title>
        <authorList>
            <person name="Goeker M."/>
        </authorList>
    </citation>
    <scope>NUCLEOTIDE SEQUENCE [LARGE SCALE GENOMIC DNA]</scope>
    <source>
        <strain evidence="1 2">DSM 27939</strain>
    </source>
</reference>
<proteinExistence type="predicted"/>
<dbReference type="GO" id="GO:0008939">
    <property type="term" value="F:nicotinate-nucleotide-dimethylbenzimidazole phosphoribosyltransferase activity"/>
    <property type="evidence" value="ECO:0007669"/>
    <property type="project" value="InterPro"/>
</dbReference>
<name>A0A7W8NFM6_9DEIO</name>
<protein>
    <submittedName>
        <fullName evidence="1">NaMN:DMB phosphoribosyltransferase</fullName>
    </submittedName>
</protein>
<sequence length="31" mass="3230">MTKPTGALSDLEELAARLAGIFNSDASLHCP</sequence>
<dbReference type="Proteomes" id="UP000552709">
    <property type="component" value="Unassembled WGS sequence"/>
</dbReference>
<evidence type="ECO:0000313" key="1">
    <source>
        <dbReference type="EMBL" id="MBB5363885.1"/>
    </source>
</evidence>
<dbReference type="RefSeq" id="WP_229790060.1">
    <property type="nucleotide sequence ID" value="NZ_JACHFL010000007.1"/>
</dbReference>
<dbReference type="EMBL" id="JACHFL010000007">
    <property type="protein sequence ID" value="MBB5363885.1"/>
    <property type="molecule type" value="Genomic_DNA"/>
</dbReference>
<gene>
    <name evidence="1" type="ORF">HNQ08_002992</name>
</gene>
<keyword evidence="1" id="KW-0328">Glycosyltransferase</keyword>
<dbReference type="Gene3D" id="1.10.1610.10">
    <property type="match status" value="1"/>
</dbReference>